<name>A0ABM6UTT8_9GAMM</name>
<sequence>MNKVDNPCTDQALTDVLSDIAVYLEAAQRLTQDPGQGVQLADCIISYCADYAKTMAGRAALEGTDHEI</sequence>
<proteinExistence type="predicted"/>
<keyword evidence="2" id="KW-1185">Reference proteome</keyword>
<accession>A0ABM6UTT8</accession>
<evidence type="ECO:0000313" key="2">
    <source>
        <dbReference type="Proteomes" id="UP000240908"/>
    </source>
</evidence>
<reference evidence="2" key="1">
    <citation type="journal article" date="2018" name="Genome Announc.">
        <title>First complete genome sequence of Yersinia massiliensis.</title>
        <authorList>
            <person name="Thomas M.C."/>
            <person name="Arling V."/>
            <person name="Goji N."/>
            <person name="Janzen T.W."/>
            <person name="Duceppe M.-O."/>
            <person name="Mathews A."/>
            <person name="Carrillo C."/>
            <person name="Amoako K."/>
        </authorList>
    </citation>
    <scope>NUCLEOTIDE SEQUENCE [LARGE SCALE GENOMIC DNA]</scope>
    <source>
        <strain evidence="2">GTA</strain>
    </source>
</reference>
<protein>
    <submittedName>
        <fullName evidence="1">Uncharacterized protein</fullName>
    </submittedName>
</protein>
<evidence type="ECO:0000313" key="1">
    <source>
        <dbReference type="EMBL" id="AVX38549.1"/>
    </source>
</evidence>
<dbReference type="Proteomes" id="UP000240908">
    <property type="component" value="Chromosome"/>
</dbReference>
<organism evidence="1 2">
    <name type="scientific">Yersinia massiliensis</name>
    <dbReference type="NCBI Taxonomy" id="419257"/>
    <lineage>
        <taxon>Bacteria</taxon>
        <taxon>Pseudomonadati</taxon>
        <taxon>Pseudomonadota</taxon>
        <taxon>Gammaproteobacteria</taxon>
        <taxon>Enterobacterales</taxon>
        <taxon>Yersiniaceae</taxon>
        <taxon>Yersinia</taxon>
    </lineage>
</organism>
<gene>
    <name evidence="1" type="ORF">DA391_13260</name>
</gene>
<dbReference type="EMBL" id="CP028487">
    <property type="protein sequence ID" value="AVX38549.1"/>
    <property type="molecule type" value="Genomic_DNA"/>
</dbReference>
<dbReference type="RefSeq" id="WP_050075097.1">
    <property type="nucleotide sequence ID" value="NZ_CP028487.1"/>
</dbReference>